<keyword evidence="5 8" id="KW-0472">Membrane</keyword>
<dbReference type="PANTHER" id="PTHR42643">
    <property type="entry name" value="IONOTROPIC RECEPTOR 20A-RELATED"/>
    <property type="match status" value="1"/>
</dbReference>
<keyword evidence="2" id="KW-1003">Cell membrane</keyword>
<dbReference type="OrthoDB" id="8299140at2759"/>
<evidence type="ECO:0000256" key="3">
    <source>
        <dbReference type="ARBA" id="ARBA00022692"/>
    </source>
</evidence>
<dbReference type="InterPro" id="IPR052192">
    <property type="entry name" value="Insect_Ionotropic_Sensory_Rcpt"/>
</dbReference>
<evidence type="ECO:0000313" key="9">
    <source>
        <dbReference type="EMBL" id="OXA49595.1"/>
    </source>
</evidence>
<evidence type="ECO:0000313" key="10">
    <source>
        <dbReference type="Proteomes" id="UP000198287"/>
    </source>
</evidence>
<organism evidence="9 10">
    <name type="scientific">Folsomia candida</name>
    <name type="common">Springtail</name>
    <dbReference type="NCBI Taxonomy" id="158441"/>
    <lineage>
        <taxon>Eukaryota</taxon>
        <taxon>Metazoa</taxon>
        <taxon>Ecdysozoa</taxon>
        <taxon>Arthropoda</taxon>
        <taxon>Hexapoda</taxon>
        <taxon>Collembola</taxon>
        <taxon>Entomobryomorpha</taxon>
        <taxon>Isotomoidea</taxon>
        <taxon>Isotomidae</taxon>
        <taxon>Proisotominae</taxon>
        <taxon>Folsomia</taxon>
    </lineage>
</organism>
<dbReference type="GO" id="GO:0005886">
    <property type="term" value="C:plasma membrane"/>
    <property type="evidence" value="ECO:0007669"/>
    <property type="project" value="UniProtKB-SubCell"/>
</dbReference>
<dbReference type="EMBL" id="LNIX01000010">
    <property type="protein sequence ID" value="OXA49595.1"/>
    <property type="molecule type" value="Genomic_DNA"/>
</dbReference>
<comment type="caution">
    <text evidence="9">The sequence shown here is derived from an EMBL/GenBank/DDBJ whole genome shotgun (WGS) entry which is preliminary data.</text>
</comment>
<keyword evidence="10" id="KW-1185">Reference proteome</keyword>
<keyword evidence="3 8" id="KW-0812">Transmembrane</keyword>
<evidence type="ECO:0000256" key="4">
    <source>
        <dbReference type="ARBA" id="ARBA00022989"/>
    </source>
</evidence>
<protein>
    <submittedName>
        <fullName evidence="9">Uncharacterized protein</fullName>
    </submittedName>
</protein>
<keyword evidence="7" id="KW-0325">Glycoprotein</keyword>
<keyword evidence="4 8" id="KW-1133">Transmembrane helix</keyword>
<evidence type="ECO:0000256" key="2">
    <source>
        <dbReference type="ARBA" id="ARBA00022475"/>
    </source>
</evidence>
<dbReference type="PANTHER" id="PTHR42643:SF24">
    <property type="entry name" value="IONOTROPIC RECEPTOR 60A"/>
    <property type="match status" value="1"/>
</dbReference>
<name>A0A226DVU4_FOLCA</name>
<keyword evidence="6" id="KW-0675">Receptor</keyword>
<evidence type="ECO:0000256" key="5">
    <source>
        <dbReference type="ARBA" id="ARBA00023136"/>
    </source>
</evidence>
<evidence type="ECO:0000256" key="7">
    <source>
        <dbReference type="ARBA" id="ARBA00023180"/>
    </source>
</evidence>
<accession>A0A226DVU4</accession>
<evidence type="ECO:0000256" key="8">
    <source>
        <dbReference type="SAM" id="Phobius"/>
    </source>
</evidence>
<feature type="transmembrane region" description="Helical" evidence="8">
    <location>
        <begin position="235"/>
        <end position="256"/>
    </location>
</feature>
<dbReference type="AlphaFoldDB" id="A0A226DVU4"/>
<feature type="transmembrane region" description="Helical" evidence="8">
    <location>
        <begin position="580"/>
        <end position="600"/>
    </location>
</feature>
<evidence type="ECO:0000256" key="6">
    <source>
        <dbReference type="ARBA" id="ARBA00023170"/>
    </source>
</evidence>
<sequence>MISVLEKNYTTLQRFEYTFPLENRLVAKRIDKISTLYCRILLVGIYLAAPMDIMRSKSIGIFLELYSNRIIPHFAVLFLPSNDEENSTMCMNKFENSVPFLRNMKCSTSYPLDDLLSLYSMTRMPSDWAVEQYHNFKENKAFFTSARYIADAILVQHLNYTLKWSDHRNSKECTKFRLKPKCFRLMILPELPDILTYIATGTPVTIESREYAFLTCHYREDLSFRFYTNPFETTVWVGIAVSLMTLIVLGEAYVAIKFNQFRFTVTFYMWATVFEQSSRVTSAVSHTNFFRALVVVWLVSVTRLTSSYLSLVISSLNSPSVPTFPKTLQDVSCSNKKQDIWFVGQTWLARNQIVSEAFNEKQLFTESETKRCFKILSPPLSTGSVVVGNVVHRDVLIWSFMLYLYKAWTYLSRSDTWNLLSYQMLRKEQSFYPNNEVVSFPAKNKTAHSIMSSIEEELVHCGKSIFFDSSRNVRLWFSHLSSSYHWLKFSVAKIPYFPTQVGWSFETYDGTKSARVQKLFVNIFETGILYRAKNMESELEFQTRRMTSTRSIIQSMIRNGLKHNREKRGQKMGGSIDTIFIVWGMLLLMSGIVFVLELISRLHFHCSKLKNRTPKIITGK</sequence>
<comment type="subcellular location">
    <subcellularLocation>
        <location evidence="1">Cell membrane</location>
        <topology evidence="1">Multi-pass membrane protein</topology>
    </subcellularLocation>
</comment>
<reference evidence="9 10" key="1">
    <citation type="submission" date="2015-12" db="EMBL/GenBank/DDBJ databases">
        <title>The genome of Folsomia candida.</title>
        <authorList>
            <person name="Faddeeva A."/>
            <person name="Derks M.F."/>
            <person name="Anvar Y."/>
            <person name="Smit S."/>
            <person name="Van Straalen N."/>
            <person name="Roelofs D."/>
        </authorList>
    </citation>
    <scope>NUCLEOTIDE SEQUENCE [LARGE SCALE GENOMIC DNA]</scope>
    <source>
        <strain evidence="9 10">VU population</strain>
        <tissue evidence="9">Whole body</tissue>
    </source>
</reference>
<dbReference type="Proteomes" id="UP000198287">
    <property type="component" value="Unassembled WGS sequence"/>
</dbReference>
<evidence type="ECO:0000256" key="1">
    <source>
        <dbReference type="ARBA" id="ARBA00004651"/>
    </source>
</evidence>
<gene>
    <name evidence="9" type="ORF">Fcan01_15746</name>
</gene>
<proteinExistence type="predicted"/>